<reference evidence="1" key="1">
    <citation type="submission" date="2014-11" db="EMBL/GenBank/DDBJ databases">
        <authorList>
            <person name="Amaro Gonzalez C."/>
        </authorList>
    </citation>
    <scope>NUCLEOTIDE SEQUENCE</scope>
</reference>
<proteinExistence type="predicted"/>
<dbReference type="EMBL" id="GBXM01032083">
    <property type="protein sequence ID" value="JAH76494.1"/>
    <property type="molecule type" value="Transcribed_RNA"/>
</dbReference>
<organism evidence="1">
    <name type="scientific">Anguilla anguilla</name>
    <name type="common">European freshwater eel</name>
    <name type="synonym">Muraena anguilla</name>
    <dbReference type="NCBI Taxonomy" id="7936"/>
    <lineage>
        <taxon>Eukaryota</taxon>
        <taxon>Metazoa</taxon>
        <taxon>Chordata</taxon>
        <taxon>Craniata</taxon>
        <taxon>Vertebrata</taxon>
        <taxon>Euteleostomi</taxon>
        <taxon>Actinopterygii</taxon>
        <taxon>Neopterygii</taxon>
        <taxon>Teleostei</taxon>
        <taxon>Anguilliformes</taxon>
        <taxon>Anguillidae</taxon>
        <taxon>Anguilla</taxon>
    </lineage>
</organism>
<sequence length="34" mass="4084">MFICLHEYVSCNQTCQYSQKKQDYSFFSTFGHLV</sequence>
<name>A0A0E9VED7_ANGAN</name>
<evidence type="ECO:0000313" key="1">
    <source>
        <dbReference type="EMBL" id="JAH76494.1"/>
    </source>
</evidence>
<reference evidence="1" key="2">
    <citation type="journal article" date="2015" name="Fish Shellfish Immunol.">
        <title>Early steps in the European eel (Anguilla anguilla)-Vibrio vulnificus interaction in the gills: Role of the RtxA13 toxin.</title>
        <authorList>
            <person name="Callol A."/>
            <person name="Pajuelo D."/>
            <person name="Ebbesson L."/>
            <person name="Teles M."/>
            <person name="MacKenzie S."/>
            <person name="Amaro C."/>
        </authorList>
    </citation>
    <scope>NUCLEOTIDE SEQUENCE</scope>
</reference>
<dbReference type="AlphaFoldDB" id="A0A0E9VED7"/>
<protein>
    <submittedName>
        <fullName evidence="1">Uncharacterized protein</fullName>
    </submittedName>
</protein>
<accession>A0A0E9VED7</accession>